<dbReference type="Proteomes" id="UP000033441">
    <property type="component" value="Unassembled WGS sequence"/>
</dbReference>
<dbReference type="EMBL" id="LANV01000001">
    <property type="protein sequence ID" value="KJV64874.1"/>
    <property type="molecule type" value="Genomic_DNA"/>
</dbReference>
<evidence type="ECO:0000313" key="1">
    <source>
        <dbReference type="EMBL" id="KJV64874.1"/>
    </source>
</evidence>
<organism evidence="1 2">
    <name type="scientific">Anaplasma phagocytophilum str. ApMUC09</name>
    <dbReference type="NCBI Taxonomy" id="1359152"/>
    <lineage>
        <taxon>Bacteria</taxon>
        <taxon>Pseudomonadati</taxon>
        <taxon>Pseudomonadota</taxon>
        <taxon>Alphaproteobacteria</taxon>
        <taxon>Rickettsiales</taxon>
        <taxon>Anaplasmataceae</taxon>
        <taxon>Anaplasma</taxon>
        <taxon>phagocytophilum group</taxon>
    </lineage>
</organism>
<gene>
    <name evidence="1" type="ORF">APHMUC_0248</name>
</gene>
<dbReference type="AlphaFoldDB" id="A0A0F3ND84"/>
<proteinExistence type="predicted"/>
<evidence type="ECO:0000313" key="2">
    <source>
        <dbReference type="Proteomes" id="UP000033441"/>
    </source>
</evidence>
<reference evidence="1 2" key="1">
    <citation type="submission" date="2015-02" db="EMBL/GenBank/DDBJ databases">
        <title>Genome Sequencing of Rickettsiales.</title>
        <authorList>
            <person name="Daugherty S.C."/>
            <person name="Su Q."/>
            <person name="Abolude K."/>
            <person name="Beier-Sexton M."/>
            <person name="Carlyon J.A."/>
            <person name="Carter R."/>
            <person name="Day N.P."/>
            <person name="Dumler S.J."/>
            <person name="Dyachenko V."/>
            <person name="Godinez A."/>
            <person name="Kurtti T.J."/>
            <person name="Lichay M."/>
            <person name="Mullins K.E."/>
            <person name="Ott S."/>
            <person name="Pappas-Brown V."/>
            <person name="Paris D.H."/>
            <person name="Patel P."/>
            <person name="Richards A.L."/>
            <person name="Sadzewicz L."/>
            <person name="Sears K."/>
            <person name="Seidman D."/>
            <person name="Sengamalay N."/>
            <person name="Stenos J."/>
            <person name="Tallon L.J."/>
            <person name="Vincent G."/>
            <person name="Fraser C.M."/>
            <person name="Munderloh U."/>
            <person name="Dunning-Hotopp J.C."/>
        </authorList>
    </citation>
    <scope>NUCLEOTIDE SEQUENCE [LARGE SCALE GENOMIC DNA]</scope>
    <source>
        <strain evidence="1 2">ApMUC09</strain>
    </source>
</reference>
<dbReference type="PATRIC" id="fig|1359152.3.peg.263"/>
<accession>A0A0F3ND84</accession>
<protein>
    <submittedName>
        <fullName evidence="1">Uncharacterized protein</fullName>
    </submittedName>
</protein>
<name>A0A0F3ND84_ANAPH</name>
<sequence>MRFVLGEILKVSRDRNAVAALTRLLYYGSLLQFEELHREIITIYKAIMSECYSRSYVLF</sequence>
<comment type="caution">
    <text evidence="1">The sequence shown here is derived from an EMBL/GenBank/DDBJ whole genome shotgun (WGS) entry which is preliminary data.</text>
</comment>